<keyword evidence="3" id="KW-1185">Reference proteome</keyword>
<dbReference type="Gene3D" id="3.40.630.40">
    <property type="entry name" value="Zn-dependent exopeptidases"/>
    <property type="match status" value="1"/>
</dbReference>
<reference evidence="2 3" key="1">
    <citation type="submission" date="2023-10" db="EMBL/GenBank/DDBJ databases">
        <title>Novel methanotroph of the genus Methylocapsa from a subarctic wetland.</title>
        <authorList>
            <person name="Belova S.E."/>
            <person name="Oshkin I.Y."/>
            <person name="Miroshnikov K."/>
            <person name="Dedysh S.N."/>
        </authorList>
    </citation>
    <scope>NUCLEOTIDE SEQUENCE [LARGE SCALE GENOMIC DNA]</scope>
    <source>
        <strain evidence="2 3">RX1</strain>
    </source>
</reference>
<accession>A0ABZ0HNA5</accession>
<protein>
    <submittedName>
        <fullName evidence="2">N-formylglutamate amidohydrolase</fullName>
    </submittedName>
</protein>
<organism evidence="2 3">
    <name type="scientific">Methylocapsa polymorpha</name>
    <dbReference type="NCBI Taxonomy" id="3080828"/>
    <lineage>
        <taxon>Bacteria</taxon>
        <taxon>Pseudomonadati</taxon>
        <taxon>Pseudomonadota</taxon>
        <taxon>Alphaproteobacteria</taxon>
        <taxon>Hyphomicrobiales</taxon>
        <taxon>Beijerinckiaceae</taxon>
        <taxon>Methylocapsa</taxon>
    </lineage>
</organism>
<feature type="region of interest" description="Disordered" evidence="1">
    <location>
        <begin position="1"/>
        <end position="30"/>
    </location>
</feature>
<dbReference type="InterPro" id="IPR007709">
    <property type="entry name" value="N-FG_amidohydro"/>
</dbReference>
<feature type="compositionally biased region" description="Low complexity" evidence="1">
    <location>
        <begin position="7"/>
        <end position="16"/>
    </location>
</feature>
<dbReference type="EMBL" id="CP136862">
    <property type="protein sequence ID" value="WOJ88247.1"/>
    <property type="molecule type" value="Genomic_DNA"/>
</dbReference>
<evidence type="ECO:0000313" key="2">
    <source>
        <dbReference type="EMBL" id="WOJ88247.1"/>
    </source>
</evidence>
<dbReference type="SUPFAM" id="SSF53187">
    <property type="entry name" value="Zn-dependent exopeptidases"/>
    <property type="match status" value="1"/>
</dbReference>
<gene>
    <name evidence="2" type="ORF">RZS28_10355</name>
</gene>
<sequence>MTGQPPAAGSAANAAGKLNEPHEPELDPPFDVVEPAVLASPLVFSSPHSGDAYPRRFLDRARLSAATLRRTEDAFVDALFSGVRSLGAPLLRARFPRAYLDLNREPYELDPRMFDGRLPLSANTRSMRVAGGLGTIPRVAGQAQEIYAARLPVEEAIGRIEKLYKPYHARLGELLARAQRNFGVAVLVDCHSMPSGASHAGVIPTSTIPSSLPFAPSGHEARPKADFVVGDRHGTSCAAVLVEVVESELRRCGYLVQRNKPYAGGFITEHYGVPASHCHAMQIEVSRALYMDEQSVTRNERFAEVSAALTKVAAALAAAAAALPSMHRAAAE</sequence>
<dbReference type="Proteomes" id="UP001626536">
    <property type="component" value="Chromosome"/>
</dbReference>
<dbReference type="Pfam" id="PF05013">
    <property type="entry name" value="FGase"/>
    <property type="match status" value="1"/>
</dbReference>
<dbReference type="RefSeq" id="WP_407337687.1">
    <property type="nucleotide sequence ID" value="NZ_CP136862.1"/>
</dbReference>
<evidence type="ECO:0000313" key="3">
    <source>
        <dbReference type="Proteomes" id="UP001626536"/>
    </source>
</evidence>
<proteinExistence type="predicted"/>
<name>A0ABZ0HNA5_9HYPH</name>
<evidence type="ECO:0000256" key="1">
    <source>
        <dbReference type="SAM" id="MobiDB-lite"/>
    </source>
</evidence>